<name>A0A2G9TSJ3_TELCI</name>
<dbReference type="GO" id="GO:0016020">
    <property type="term" value="C:membrane"/>
    <property type="evidence" value="ECO:0007669"/>
    <property type="project" value="UniProtKB-SubCell"/>
</dbReference>
<evidence type="ECO:0000256" key="5">
    <source>
        <dbReference type="ARBA" id="ARBA00023136"/>
    </source>
</evidence>
<evidence type="ECO:0000313" key="8">
    <source>
        <dbReference type="Proteomes" id="UP000230423"/>
    </source>
</evidence>
<feature type="transmembrane region" description="Helical" evidence="6">
    <location>
        <begin position="111"/>
        <end position="132"/>
    </location>
</feature>
<gene>
    <name evidence="7" type="ORF">TELCIR_17615</name>
</gene>
<feature type="transmembrane region" description="Helical" evidence="6">
    <location>
        <begin position="171"/>
        <end position="190"/>
    </location>
</feature>
<evidence type="ECO:0000256" key="6">
    <source>
        <dbReference type="SAM" id="Phobius"/>
    </source>
</evidence>
<accession>A0A2G9TSJ3</accession>
<keyword evidence="8" id="KW-1185">Reference proteome</keyword>
<protein>
    <submittedName>
        <fullName evidence="7">Uncharacterized protein</fullName>
    </submittedName>
</protein>
<dbReference type="AlphaFoldDB" id="A0A2G9TSJ3"/>
<feature type="transmembrane region" description="Helical" evidence="6">
    <location>
        <begin position="82"/>
        <end position="105"/>
    </location>
</feature>
<keyword evidence="2" id="KW-0813">Transport</keyword>
<keyword evidence="5 6" id="KW-0472">Membrane</keyword>
<sequence>VSSSGTATRQRSVSRESLNSDSDASDVFINEQSSEWSMRPKQMLTSTTFYFLFIALFCSSFYANMFYNLYKTFAETFIEDDFFLARAFAIGSTANAIARVAWGYLVDRTSFQLVGVFICMGATHALFITAAVKCFGARWKATNYGFLTFSTTCSGILLSVISQFYLTSIGYTWLFIITAAFPFIVTPASAEEQEKDCGQIHLIGEDGDLKLFDECT</sequence>
<organism evidence="7 8">
    <name type="scientific">Teladorsagia circumcincta</name>
    <name type="common">Brown stomach worm</name>
    <name type="synonym">Ostertagia circumcincta</name>
    <dbReference type="NCBI Taxonomy" id="45464"/>
    <lineage>
        <taxon>Eukaryota</taxon>
        <taxon>Metazoa</taxon>
        <taxon>Ecdysozoa</taxon>
        <taxon>Nematoda</taxon>
        <taxon>Chromadorea</taxon>
        <taxon>Rhabditida</taxon>
        <taxon>Rhabditina</taxon>
        <taxon>Rhabditomorpha</taxon>
        <taxon>Strongyloidea</taxon>
        <taxon>Trichostrongylidae</taxon>
        <taxon>Teladorsagia</taxon>
    </lineage>
</organism>
<evidence type="ECO:0000256" key="2">
    <source>
        <dbReference type="ARBA" id="ARBA00022448"/>
    </source>
</evidence>
<evidence type="ECO:0000256" key="3">
    <source>
        <dbReference type="ARBA" id="ARBA00022692"/>
    </source>
</evidence>
<feature type="transmembrane region" description="Helical" evidence="6">
    <location>
        <begin position="49"/>
        <end position="70"/>
    </location>
</feature>
<evidence type="ECO:0000313" key="7">
    <source>
        <dbReference type="EMBL" id="PIO60878.1"/>
    </source>
</evidence>
<feature type="transmembrane region" description="Helical" evidence="6">
    <location>
        <begin position="144"/>
        <end position="165"/>
    </location>
</feature>
<feature type="non-terminal residue" evidence="7">
    <location>
        <position position="1"/>
    </location>
</feature>
<evidence type="ECO:0000256" key="1">
    <source>
        <dbReference type="ARBA" id="ARBA00004141"/>
    </source>
</evidence>
<dbReference type="InterPro" id="IPR036259">
    <property type="entry name" value="MFS_trans_sf"/>
</dbReference>
<dbReference type="PANTHER" id="PTHR43385">
    <property type="entry name" value="RIBOFLAVIN TRANSPORTER RIBJ"/>
    <property type="match status" value="1"/>
</dbReference>
<dbReference type="SUPFAM" id="SSF103473">
    <property type="entry name" value="MFS general substrate transporter"/>
    <property type="match status" value="1"/>
</dbReference>
<dbReference type="EMBL" id="KZ354620">
    <property type="protein sequence ID" value="PIO60878.1"/>
    <property type="molecule type" value="Genomic_DNA"/>
</dbReference>
<comment type="subcellular location">
    <subcellularLocation>
        <location evidence="1">Membrane</location>
        <topology evidence="1">Multi-pass membrane protein</topology>
    </subcellularLocation>
</comment>
<dbReference type="Gene3D" id="1.20.1250.20">
    <property type="entry name" value="MFS general substrate transporter like domains"/>
    <property type="match status" value="1"/>
</dbReference>
<keyword evidence="4 6" id="KW-1133">Transmembrane helix</keyword>
<dbReference type="InterPro" id="IPR052983">
    <property type="entry name" value="MFS_Riboflavin_Transporter"/>
</dbReference>
<dbReference type="OrthoDB" id="410267at2759"/>
<proteinExistence type="predicted"/>
<dbReference type="PANTHER" id="PTHR43385:SF1">
    <property type="entry name" value="RIBOFLAVIN TRANSPORTER RIBJ"/>
    <property type="match status" value="1"/>
</dbReference>
<reference evidence="7 8" key="1">
    <citation type="submission" date="2015-09" db="EMBL/GenBank/DDBJ databases">
        <title>Draft genome of the parasitic nematode Teladorsagia circumcincta isolate WARC Sus (inbred).</title>
        <authorList>
            <person name="Mitreva M."/>
        </authorList>
    </citation>
    <scope>NUCLEOTIDE SEQUENCE [LARGE SCALE GENOMIC DNA]</scope>
    <source>
        <strain evidence="7 8">S</strain>
    </source>
</reference>
<dbReference type="Proteomes" id="UP000230423">
    <property type="component" value="Unassembled WGS sequence"/>
</dbReference>
<evidence type="ECO:0000256" key="4">
    <source>
        <dbReference type="ARBA" id="ARBA00022989"/>
    </source>
</evidence>
<keyword evidence="3 6" id="KW-0812">Transmembrane</keyword>